<sequence>MDKRKLWVYGSFAFSAIVLVIILFSTFNEETFQYLKNFNSYFLCLAIGLRFLSFGLWAQRIKVLCLALGHRVAFKTCYLAVIANLLVAAITPSSAGGEPIRIHELYKSGMKVGDATAVVITERFLDAIILVILAVAALLLMWDVIAALGDVFVAVIFFSIGLLLFFDLLLILAGKYPVQVKIRLMNLLNWIFRKFPSQSVGRFISRTDEEYDHFTSGLASFAGCGKGGVFQGFIFSLLFWITEFSIASIILMGLGLPPSLGNSMFAQIIIALVSMVPLTPGASGIAEISATSLYALFVPTAILGVFILLWRLIMFYLNVLLGLIGTILIVKREVTSEK</sequence>
<dbReference type="EMBL" id="QGMZ01000018">
    <property type="protein sequence ID" value="PWR73438.1"/>
    <property type="molecule type" value="Genomic_DNA"/>
</dbReference>
<comment type="caution">
    <text evidence="7">The sequence shown here is derived from an EMBL/GenBank/DDBJ whole genome shotgun (WGS) entry which is preliminary data.</text>
</comment>
<feature type="transmembrane region" description="Helical" evidence="6">
    <location>
        <begin position="151"/>
        <end position="173"/>
    </location>
</feature>
<dbReference type="PANTHER" id="PTHR37693:SF1">
    <property type="entry name" value="INTEGRAL MEMBRANE PROTEIN"/>
    <property type="match status" value="1"/>
</dbReference>
<feature type="transmembrane region" description="Helical" evidence="6">
    <location>
        <begin position="124"/>
        <end position="145"/>
    </location>
</feature>
<feature type="transmembrane region" description="Helical" evidence="6">
    <location>
        <begin position="7"/>
        <end position="27"/>
    </location>
</feature>
<evidence type="ECO:0000256" key="5">
    <source>
        <dbReference type="ARBA" id="ARBA00023136"/>
    </source>
</evidence>
<keyword evidence="3 6" id="KW-0812">Transmembrane</keyword>
<name>A0A2V2NAC3_9EURY</name>
<feature type="transmembrane region" description="Helical" evidence="6">
    <location>
        <begin position="285"/>
        <end position="307"/>
    </location>
</feature>
<dbReference type="PANTHER" id="PTHR37693">
    <property type="entry name" value="PHOSPHATIDYLGLYCEROL LYSYLTRANSFERASE"/>
    <property type="match status" value="1"/>
</dbReference>
<evidence type="ECO:0000256" key="6">
    <source>
        <dbReference type="SAM" id="Phobius"/>
    </source>
</evidence>
<organism evidence="7 8">
    <name type="scientific">Methanospirillum stamsii</name>
    <dbReference type="NCBI Taxonomy" id="1277351"/>
    <lineage>
        <taxon>Archaea</taxon>
        <taxon>Methanobacteriati</taxon>
        <taxon>Methanobacteriota</taxon>
        <taxon>Stenosarchaea group</taxon>
        <taxon>Methanomicrobia</taxon>
        <taxon>Methanomicrobiales</taxon>
        <taxon>Methanospirillaceae</taxon>
        <taxon>Methanospirillum</taxon>
    </lineage>
</organism>
<evidence type="ECO:0000256" key="2">
    <source>
        <dbReference type="ARBA" id="ARBA00022475"/>
    </source>
</evidence>
<evidence type="ECO:0000313" key="8">
    <source>
        <dbReference type="Proteomes" id="UP000245934"/>
    </source>
</evidence>
<accession>A0A2V2NAC3</accession>
<dbReference type="Pfam" id="PF03706">
    <property type="entry name" value="LPG_synthase_TM"/>
    <property type="match status" value="1"/>
</dbReference>
<dbReference type="AlphaFoldDB" id="A0A2V2NAC3"/>
<keyword evidence="5 6" id="KW-0472">Membrane</keyword>
<dbReference type="OrthoDB" id="15513at2157"/>
<evidence type="ECO:0000256" key="1">
    <source>
        <dbReference type="ARBA" id="ARBA00004651"/>
    </source>
</evidence>
<dbReference type="Proteomes" id="UP000245934">
    <property type="component" value="Unassembled WGS sequence"/>
</dbReference>
<evidence type="ECO:0000256" key="3">
    <source>
        <dbReference type="ARBA" id="ARBA00022692"/>
    </source>
</evidence>
<keyword evidence="8" id="KW-1185">Reference proteome</keyword>
<protein>
    <submittedName>
        <fullName evidence="7">Lysylphosphatidylglycerol synthetase</fullName>
    </submittedName>
</protein>
<dbReference type="RefSeq" id="WP_109940849.1">
    <property type="nucleotide sequence ID" value="NZ_CP176366.1"/>
</dbReference>
<keyword evidence="2" id="KW-1003">Cell membrane</keyword>
<comment type="subcellular location">
    <subcellularLocation>
        <location evidence="1">Cell membrane</location>
        <topology evidence="1">Multi-pass membrane protein</topology>
    </subcellularLocation>
</comment>
<feature type="transmembrane region" description="Helical" evidence="6">
    <location>
        <begin position="260"/>
        <end position="278"/>
    </location>
</feature>
<keyword evidence="4 6" id="KW-1133">Transmembrane helix</keyword>
<reference evidence="7 8" key="1">
    <citation type="submission" date="2018-05" db="EMBL/GenBank/DDBJ databases">
        <title>Draft genome of Methanospirillum stamsii Pt1.</title>
        <authorList>
            <person name="Dueholm M.S."/>
            <person name="Nielsen P.H."/>
            <person name="Bakmann L.F."/>
            <person name="Otzen D.E."/>
        </authorList>
    </citation>
    <scope>NUCLEOTIDE SEQUENCE [LARGE SCALE GENOMIC DNA]</scope>
    <source>
        <strain evidence="7 8">Pt1</strain>
    </source>
</reference>
<proteinExistence type="predicted"/>
<dbReference type="NCBIfam" id="TIGR00374">
    <property type="entry name" value="flippase-like domain"/>
    <property type="match status" value="1"/>
</dbReference>
<feature type="transmembrane region" description="Helical" evidence="6">
    <location>
        <begin position="233"/>
        <end position="254"/>
    </location>
</feature>
<feature type="transmembrane region" description="Helical" evidence="6">
    <location>
        <begin position="39"/>
        <end position="58"/>
    </location>
</feature>
<gene>
    <name evidence="7" type="ORF">DLD82_09295</name>
</gene>
<dbReference type="GO" id="GO:0005886">
    <property type="term" value="C:plasma membrane"/>
    <property type="evidence" value="ECO:0007669"/>
    <property type="project" value="UniProtKB-SubCell"/>
</dbReference>
<evidence type="ECO:0000256" key="4">
    <source>
        <dbReference type="ARBA" id="ARBA00022989"/>
    </source>
</evidence>
<dbReference type="InterPro" id="IPR022791">
    <property type="entry name" value="L-PG_synthase/AglD"/>
</dbReference>
<dbReference type="GeneID" id="97608862"/>
<evidence type="ECO:0000313" key="7">
    <source>
        <dbReference type="EMBL" id="PWR73438.1"/>
    </source>
</evidence>